<name>A0A5Q6RJT0_9ACTN</name>
<dbReference type="Pfam" id="PF01425">
    <property type="entry name" value="Amidase"/>
    <property type="match status" value="1"/>
</dbReference>
<sequence length="469" mass="49881">MDPFSSASDVARSIRAGAVSPVEVVDLYLARIDKHNDAVNAIVWRNDDEVRRAARAAEAALGSGGSLPFFHGVPMPIKDLVSVAGQPNTRGGLGTSTEPQPENDLVVDRILNAGFLLMGRTNSPEGGMTQVTENSRYGITRNPWNLERTPAGSSGGASAAVAAGLAPIASASDGGGSIRMPAAATGLVGLKPSRARVPAKVLGWEHGTTQGVVTRTVEDAARTLDYLSAEDPLGWYRAPAPERPFGESYTQVTAPLRIGLMLDAPNGVEVDPVCAETAERTARLLEAAGHRVVPVSADFISTEALRIYSRQVIAASLHTVPYDDPTQSEPFIIARRKMAEELPSSEYAKAVLRMHLECRRMVAHWRRDFDVLVSPTLACQVPPVGVILAEANELLDGSSPREARMLAFNAYANILGLPAISVPVGTDADGLPVGAQIVGSPYDETTILRLAQSLEQELDWASRTPPAFS</sequence>
<dbReference type="Gene3D" id="3.90.1300.10">
    <property type="entry name" value="Amidase signature (AS) domain"/>
    <property type="match status" value="1"/>
</dbReference>
<evidence type="ECO:0000256" key="1">
    <source>
        <dbReference type="ARBA" id="ARBA00009199"/>
    </source>
</evidence>
<protein>
    <submittedName>
        <fullName evidence="3">Amidase</fullName>
    </submittedName>
</protein>
<dbReference type="Proteomes" id="UP000307768">
    <property type="component" value="Unassembled WGS sequence"/>
</dbReference>
<gene>
    <name evidence="3" type="ORF">FE697_020525</name>
</gene>
<reference evidence="3 4" key="1">
    <citation type="submission" date="2019-09" db="EMBL/GenBank/DDBJ databases">
        <title>Mumia zhuanghuii sp. nov. isolated from the intestinal contents of plateau pika (Ochotona curzoniae) in the Qinghai-Tibet plateau of China.</title>
        <authorList>
            <person name="Tian Z."/>
        </authorList>
    </citation>
    <scope>NUCLEOTIDE SEQUENCE [LARGE SCALE GENOMIC DNA]</scope>
    <source>
        <strain evidence="4">350</strain>
    </source>
</reference>
<dbReference type="EMBL" id="VDFQ02000007">
    <property type="protein sequence ID" value="KAA1418220.1"/>
    <property type="molecule type" value="Genomic_DNA"/>
</dbReference>
<comment type="caution">
    <text evidence="3">The sequence shown here is derived from an EMBL/GenBank/DDBJ whole genome shotgun (WGS) entry which is preliminary data.</text>
</comment>
<dbReference type="OrthoDB" id="5175573at2"/>
<dbReference type="RefSeq" id="WP_149771509.1">
    <property type="nucleotide sequence ID" value="NZ_VDFQ02000007.1"/>
</dbReference>
<dbReference type="PANTHER" id="PTHR11895:SF7">
    <property type="entry name" value="GLUTAMYL-TRNA(GLN) AMIDOTRANSFERASE SUBUNIT A, MITOCHONDRIAL"/>
    <property type="match status" value="1"/>
</dbReference>
<accession>A0A5Q6RJT0</accession>
<dbReference type="AlphaFoldDB" id="A0A5Q6RJT0"/>
<organism evidence="3 4">
    <name type="scientific">Mumia zhuanghuii</name>
    <dbReference type="NCBI Taxonomy" id="2585211"/>
    <lineage>
        <taxon>Bacteria</taxon>
        <taxon>Bacillati</taxon>
        <taxon>Actinomycetota</taxon>
        <taxon>Actinomycetes</taxon>
        <taxon>Propionibacteriales</taxon>
        <taxon>Nocardioidaceae</taxon>
        <taxon>Mumia</taxon>
    </lineage>
</organism>
<comment type="similarity">
    <text evidence="1">Belongs to the amidase family.</text>
</comment>
<evidence type="ECO:0000259" key="2">
    <source>
        <dbReference type="Pfam" id="PF01425"/>
    </source>
</evidence>
<dbReference type="InterPro" id="IPR000120">
    <property type="entry name" value="Amidase"/>
</dbReference>
<dbReference type="GO" id="GO:0003824">
    <property type="term" value="F:catalytic activity"/>
    <property type="evidence" value="ECO:0007669"/>
    <property type="project" value="InterPro"/>
</dbReference>
<dbReference type="PANTHER" id="PTHR11895">
    <property type="entry name" value="TRANSAMIDASE"/>
    <property type="match status" value="1"/>
</dbReference>
<dbReference type="SUPFAM" id="SSF75304">
    <property type="entry name" value="Amidase signature (AS) enzymes"/>
    <property type="match status" value="1"/>
</dbReference>
<feature type="domain" description="Amidase" evidence="2">
    <location>
        <begin position="23"/>
        <end position="448"/>
    </location>
</feature>
<dbReference type="InterPro" id="IPR023631">
    <property type="entry name" value="Amidase_dom"/>
</dbReference>
<dbReference type="InterPro" id="IPR036928">
    <property type="entry name" value="AS_sf"/>
</dbReference>
<evidence type="ECO:0000313" key="4">
    <source>
        <dbReference type="Proteomes" id="UP000307768"/>
    </source>
</evidence>
<proteinExistence type="inferred from homology"/>
<evidence type="ECO:0000313" key="3">
    <source>
        <dbReference type="EMBL" id="KAA1418220.1"/>
    </source>
</evidence>